<feature type="domain" description="Acyltransferase 3" evidence="8">
    <location>
        <begin position="11"/>
        <end position="328"/>
    </location>
</feature>
<keyword evidence="3" id="KW-1003">Cell membrane</keyword>
<evidence type="ECO:0000313" key="9">
    <source>
        <dbReference type="EMBL" id="TNJ66696.1"/>
    </source>
</evidence>
<evidence type="ECO:0000256" key="7">
    <source>
        <dbReference type="SAM" id="Phobius"/>
    </source>
</evidence>
<gene>
    <name evidence="9" type="ORF">FE784_09015</name>
</gene>
<keyword evidence="6 7" id="KW-0472">Membrane</keyword>
<dbReference type="PANTHER" id="PTHR40074">
    <property type="entry name" value="O-ACETYLTRANSFERASE WECH"/>
    <property type="match status" value="1"/>
</dbReference>
<evidence type="ECO:0000259" key="8">
    <source>
        <dbReference type="Pfam" id="PF01757"/>
    </source>
</evidence>
<comment type="caution">
    <text evidence="9">The sequence shown here is derived from an EMBL/GenBank/DDBJ whole genome shotgun (WGS) entry which is preliminary data.</text>
</comment>
<reference evidence="9 10" key="1">
    <citation type="submission" date="2019-05" db="EMBL/GenBank/DDBJ databases">
        <title>We sequenced the genome of Paenibacillus hemerocallicola KCTC 33185 for further insight into its adaptation and study the phylogeny of Paenibacillus.</title>
        <authorList>
            <person name="Narsing Rao M.P."/>
        </authorList>
    </citation>
    <scope>NUCLEOTIDE SEQUENCE [LARGE SCALE GENOMIC DNA]</scope>
    <source>
        <strain evidence="9 10">KCTC 33185</strain>
    </source>
</reference>
<evidence type="ECO:0000256" key="6">
    <source>
        <dbReference type="ARBA" id="ARBA00023136"/>
    </source>
</evidence>
<dbReference type="EMBL" id="VDCQ01000009">
    <property type="protein sequence ID" value="TNJ66696.1"/>
    <property type="molecule type" value="Genomic_DNA"/>
</dbReference>
<feature type="transmembrane region" description="Helical" evidence="7">
    <location>
        <begin position="75"/>
        <end position="93"/>
    </location>
</feature>
<feature type="transmembrane region" description="Helical" evidence="7">
    <location>
        <begin position="249"/>
        <end position="268"/>
    </location>
</feature>
<dbReference type="RefSeq" id="WP_139601835.1">
    <property type="nucleotide sequence ID" value="NZ_VDCQ01000009.1"/>
</dbReference>
<organism evidence="9 10">
    <name type="scientific">Paenibacillus hemerocallicola</name>
    <dbReference type="NCBI Taxonomy" id="1172614"/>
    <lineage>
        <taxon>Bacteria</taxon>
        <taxon>Bacillati</taxon>
        <taxon>Bacillota</taxon>
        <taxon>Bacilli</taxon>
        <taxon>Bacillales</taxon>
        <taxon>Paenibacillaceae</taxon>
        <taxon>Paenibacillus</taxon>
    </lineage>
</organism>
<dbReference type="GO" id="GO:0005886">
    <property type="term" value="C:plasma membrane"/>
    <property type="evidence" value="ECO:0007669"/>
    <property type="project" value="UniProtKB-SubCell"/>
</dbReference>
<keyword evidence="4 7" id="KW-0812">Transmembrane</keyword>
<dbReference type="GO" id="GO:0009246">
    <property type="term" value="P:enterobacterial common antigen biosynthetic process"/>
    <property type="evidence" value="ECO:0007669"/>
    <property type="project" value="TreeGrafter"/>
</dbReference>
<proteinExistence type="inferred from homology"/>
<comment type="subcellular location">
    <subcellularLocation>
        <location evidence="1">Cell membrane</location>
        <topology evidence="1">Multi-pass membrane protein</topology>
    </subcellularLocation>
</comment>
<accession>A0A5C4TDJ5</accession>
<feature type="transmembrane region" description="Helical" evidence="7">
    <location>
        <begin position="310"/>
        <end position="331"/>
    </location>
</feature>
<evidence type="ECO:0000256" key="2">
    <source>
        <dbReference type="ARBA" id="ARBA00007400"/>
    </source>
</evidence>
<dbReference type="AlphaFoldDB" id="A0A5C4TDJ5"/>
<dbReference type="Proteomes" id="UP000307943">
    <property type="component" value="Unassembled WGS sequence"/>
</dbReference>
<evidence type="ECO:0000256" key="1">
    <source>
        <dbReference type="ARBA" id="ARBA00004651"/>
    </source>
</evidence>
<dbReference type="Pfam" id="PF01757">
    <property type="entry name" value="Acyl_transf_3"/>
    <property type="match status" value="1"/>
</dbReference>
<evidence type="ECO:0000313" key="10">
    <source>
        <dbReference type="Proteomes" id="UP000307943"/>
    </source>
</evidence>
<dbReference type="InterPro" id="IPR002656">
    <property type="entry name" value="Acyl_transf_3_dom"/>
</dbReference>
<feature type="transmembrane region" description="Helical" evidence="7">
    <location>
        <begin position="147"/>
        <end position="167"/>
    </location>
</feature>
<evidence type="ECO:0000256" key="4">
    <source>
        <dbReference type="ARBA" id="ARBA00022692"/>
    </source>
</evidence>
<evidence type="ECO:0000256" key="5">
    <source>
        <dbReference type="ARBA" id="ARBA00022989"/>
    </source>
</evidence>
<dbReference type="GO" id="GO:0016413">
    <property type="term" value="F:O-acetyltransferase activity"/>
    <property type="evidence" value="ECO:0007669"/>
    <property type="project" value="TreeGrafter"/>
</dbReference>
<name>A0A5C4TDJ5_9BACL</name>
<sequence length="363" mass="42202">MERKLIPEMFALRSIACLCLVFRNSTNRAFPESSFLGNFFELLLTFGTPAFVFISEMILARSYREAVDRSFWEKRIKYILAPYFLFGAFYAVMKSVQSWAESGEFVLGTLVTYLWRHVLIGDYHGYFILIIFQFYALHSLMRKFDSIYSPLSVVLISFAINITYLGFFNFIPSPEHPVMQYIWAKFYWIPFPGWLLYYVVAYYCGTRYEAFKEILRKYGHWSLLAVPATAALCWLALQYGWIEHVSSKRIDMLFFTISVIFLICYIVSRVKKVPSILVGISRYSFGIYLLHPLFLAMMIIPLQMLRLTGWLTASLLFFGCVGCSMVAAHVLNLTKWGPYFVGKIGKSEREQNKRHYSAVAIDS</sequence>
<protein>
    <recommendedName>
        <fullName evidence="8">Acyltransferase 3 domain-containing protein</fullName>
    </recommendedName>
</protein>
<feature type="transmembrane region" description="Helical" evidence="7">
    <location>
        <begin position="218"/>
        <end position="237"/>
    </location>
</feature>
<dbReference type="OrthoDB" id="65129at2"/>
<keyword evidence="10" id="KW-1185">Reference proteome</keyword>
<evidence type="ECO:0000256" key="3">
    <source>
        <dbReference type="ARBA" id="ARBA00022475"/>
    </source>
</evidence>
<feature type="transmembrane region" description="Helical" evidence="7">
    <location>
        <begin position="113"/>
        <end position="135"/>
    </location>
</feature>
<dbReference type="PANTHER" id="PTHR40074:SF2">
    <property type="entry name" value="O-ACETYLTRANSFERASE WECH"/>
    <property type="match status" value="1"/>
</dbReference>
<feature type="transmembrane region" description="Helical" evidence="7">
    <location>
        <begin position="187"/>
        <end position="206"/>
    </location>
</feature>
<feature type="transmembrane region" description="Helical" evidence="7">
    <location>
        <begin position="39"/>
        <end position="63"/>
    </location>
</feature>
<feature type="transmembrane region" description="Helical" evidence="7">
    <location>
        <begin position="280"/>
        <end position="304"/>
    </location>
</feature>
<comment type="similarity">
    <text evidence="2">Belongs to the acyltransferase 3 family.</text>
</comment>
<keyword evidence="5 7" id="KW-1133">Transmembrane helix</keyword>